<dbReference type="SUPFAM" id="SSF88874">
    <property type="entry name" value="Receptor-binding domain of short tail fibre protein gp12"/>
    <property type="match status" value="1"/>
</dbReference>
<dbReference type="GO" id="GO:0098015">
    <property type="term" value="C:virus tail"/>
    <property type="evidence" value="ECO:0007669"/>
    <property type="project" value="UniProtKB-KW"/>
</dbReference>
<dbReference type="Pfam" id="PF13884">
    <property type="entry name" value="Peptidase_S74"/>
    <property type="match status" value="1"/>
</dbReference>
<reference evidence="4 5" key="1">
    <citation type="submission" date="2018-08" db="EMBL/GenBank/DDBJ databases">
        <title>Characterization and Complete Genome Sequence Analysis of a Lytic Bacteriophage FEC19 infecting Escherichia coli O157:H7.</title>
        <authorList>
            <person name="Fan C."/>
            <person name="Zhao C."/>
            <person name="Tie D."/>
            <person name="Sun Y."/>
        </authorList>
    </citation>
    <scope>NUCLEOTIDE SEQUENCE [LARGE SCALE GENOMIC DNA]</scope>
</reference>
<dbReference type="EMBL" id="MH816966">
    <property type="protein sequence ID" value="AYD85516.1"/>
    <property type="molecule type" value="Genomic_DNA"/>
</dbReference>
<dbReference type="KEGG" id="vg:55004128"/>
<evidence type="ECO:0000256" key="2">
    <source>
        <dbReference type="ARBA" id="ARBA00022732"/>
    </source>
</evidence>
<comment type="subcellular location">
    <subcellularLocation>
        <location evidence="1">Virion</location>
    </subcellularLocation>
</comment>
<dbReference type="PROSITE" id="PS51688">
    <property type="entry name" value="ICA"/>
    <property type="match status" value="1"/>
</dbReference>
<dbReference type="Proteomes" id="UP000268320">
    <property type="component" value="Genome"/>
</dbReference>
<sequence>MPRLIFKNNFEVALAQPTTTSDTTITIRSGSGFPTLAANERVVATIVDAATGLQFEIITVTAVVGDVLTVQRAQEGTAARAWAAGDMLSIRTTAATLTGTVRNFGVIPNGVNLNALNGSWFGQYYQLADSGASISLNYPVAQAGILEVLQTGVSTNGCVQRYTPYNTNTVYQRLYNAITSTWSDWVQVYNTQSVIPVANGGTGQTTIQGMKSAFGFGTVADQNIVPTSMGGTGSADNAQAWLNIRPQGSTPLAGDPVNDYDAATKRWVENLVNTGTVGPSMNGVMNYGVGDFHLRDSRAYIQPYEVVADGQLLNRADWPELWAYAQMLSPIADADWLADPAKRGKYSLGNGTTTFRVPDRNGVQTGSIQALFGRGDGGNSSANGVVSESGAPNITYSAPHTMVTLASAPSQVATNGAFQSITSGDSPAAAGSGSRFIQTNFDASRSSPVYGRSAAEIVPRNFVGVWVIRASGGFVAANTTWSVINGDAVKPATGTLVRGGSVKSEYKIGTNIAYQAFLQAYGKIDGLTSEQGAVISNGVQEWKFAQDGTFYFPNSINQIGTERTDGALNVNAYLRPKDLVAQPLNSVGVAAYESNGMRMINFNQSTPGYVSYFSGDWYAGSYTFGGVRGTGTDLMHAQISINNGQGAAADFKFMPDGTATAGNWVSTSDERVKTNIQRISDPLGKMRLIKGVTWERLDKSEKPNGIGFIAQDVEGVFPDAVKTLKYSNTELKDGTVVEDIKSVDTYGVAAALHHEAILALMDQIDELKAEIAALKAAK</sequence>
<accession>A0A386KJM6</accession>
<keyword evidence="5" id="KW-1185">Reference proteome</keyword>
<evidence type="ECO:0000256" key="1">
    <source>
        <dbReference type="ARBA" id="ARBA00004328"/>
    </source>
</evidence>
<name>A0A386KJM6_9CAUD</name>
<dbReference type="RefSeq" id="YP_009813053.1">
    <property type="nucleotide sequence ID" value="NC_048073.1"/>
</dbReference>
<organism evidence="4 5">
    <name type="scientific">Escherichia phage FEC19</name>
    <dbReference type="NCBI Taxonomy" id="2315486"/>
    <lineage>
        <taxon>Viruses</taxon>
        <taxon>Duplodnaviria</taxon>
        <taxon>Heunggongvirae</taxon>
        <taxon>Uroviricota</taxon>
        <taxon>Caudoviricetes</taxon>
        <taxon>Lindbergviridae</taxon>
        <taxon>Wifcevirus</taxon>
        <taxon>Wifcevirus FEC19</taxon>
    </lineage>
</organism>
<evidence type="ECO:0000313" key="4">
    <source>
        <dbReference type="EMBL" id="AYD85516.1"/>
    </source>
</evidence>
<proteinExistence type="predicted"/>
<keyword evidence="2" id="KW-1227">Viral tail protein</keyword>
<dbReference type="CDD" id="cd19958">
    <property type="entry name" value="pyocin_knob"/>
    <property type="match status" value="1"/>
</dbReference>
<feature type="domain" description="Peptidase S74" evidence="3">
    <location>
        <begin position="668"/>
        <end position="771"/>
    </location>
</feature>
<evidence type="ECO:0000313" key="5">
    <source>
        <dbReference type="Proteomes" id="UP000268320"/>
    </source>
</evidence>
<evidence type="ECO:0000259" key="3">
    <source>
        <dbReference type="PROSITE" id="PS51688"/>
    </source>
</evidence>
<protein>
    <submittedName>
        <fullName evidence="4">Tail fiber protein</fullName>
    </submittedName>
</protein>
<dbReference type="GeneID" id="55004128"/>
<dbReference type="InterPro" id="IPR030392">
    <property type="entry name" value="S74_ICA"/>
</dbReference>
<keyword evidence="2" id="KW-0946">Virion</keyword>